<keyword evidence="1" id="KW-0805">Transcription regulation</keyword>
<reference evidence="6 7" key="1">
    <citation type="submission" date="2019-04" db="EMBL/GenBank/DDBJ databases">
        <title>Shimia ponticola sp. nov., isolated from seawater.</title>
        <authorList>
            <person name="Kim Y.-O."/>
            <person name="Yoon J.-H."/>
        </authorList>
    </citation>
    <scope>NUCLEOTIDE SEQUENCE [LARGE SCALE GENOMIC DNA]</scope>
    <source>
        <strain evidence="6 7">MYP11</strain>
    </source>
</reference>
<dbReference type="GO" id="GO:0003700">
    <property type="term" value="F:DNA-binding transcription factor activity"/>
    <property type="evidence" value="ECO:0007669"/>
    <property type="project" value="TreeGrafter"/>
</dbReference>
<organism evidence="6 7">
    <name type="scientific">Aliishimia ponticola</name>
    <dbReference type="NCBI Taxonomy" id="2499833"/>
    <lineage>
        <taxon>Bacteria</taxon>
        <taxon>Pseudomonadati</taxon>
        <taxon>Pseudomonadota</taxon>
        <taxon>Alphaproteobacteria</taxon>
        <taxon>Rhodobacterales</taxon>
        <taxon>Paracoccaceae</taxon>
        <taxon>Aliishimia</taxon>
    </lineage>
</organism>
<dbReference type="Pfam" id="PF00027">
    <property type="entry name" value="cNMP_binding"/>
    <property type="match status" value="1"/>
</dbReference>
<dbReference type="Gene3D" id="1.10.10.10">
    <property type="entry name" value="Winged helix-like DNA-binding domain superfamily/Winged helix DNA-binding domain"/>
    <property type="match status" value="1"/>
</dbReference>
<dbReference type="SUPFAM" id="SSF51206">
    <property type="entry name" value="cAMP-binding domain-like"/>
    <property type="match status" value="1"/>
</dbReference>
<feature type="domain" description="Cyclic nucleotide-binding" evidence="4">
    <location>
        <begin position="26"/>
        <end position="77"/>
    </location>
</feature>
<dbReference type="InterPro" id="IPR012318">
    <property type="entry name" value="HTH_CRP"/>
</dbReference>
<dbReference type="PANTHER" id="PTHR24567">
    <property type="entry name" value="CRP FAMILY TRANSCRIPTIONAL REGULATORY PROTEIN"/>
    <property type="match status" value="1"/>
</dbReference>
<dbReference type="Gene3D" id="2.60.120.10">
    <property type="entry name" value="Jelly Rolls"/>
    <property type="match status" value="1"/>
</dbReference>
<dbReference type="RefSeq" id="WP_136462515.1">
    <property type="nucleotide sequence ID" value="NZ_SRKY01000002.1"/>
</dbReference>
<feature type="domain" description="HTH crp-type" evidence="5">
    <location>
        <begin position="139"/>
        <end position="210"/>
    </location>
</feature>
<dbReference type="Pfam" id="PF13545">
    <property type="entry name" value="HTH_Crp_2"/>
    <property type="match status" value="1"/>
</dbReference>
<evidence type="ECO:0000256" key="1">
    <source>
        <dbReference type="ARBA" id="ARBA00023015"/>
    </source>
</evidence>
<dbReference type="InterPro" id="IPR036388">
    <property type="entry name" value="WH-like_DNA-bd_sf"/>
</dbReference>
<dbReference type="AlphaFoldDB" id="A0A4S4NED6"/>
<dbReference type="PRINTS" id="PR00034">
    <property type="entry name" value="HTHCRP"/>
</dbReference>
<dbReference type="InterPro" id="IPR000595">
    <property type="entry name" value="cNMP-bd_dom"/>
</dbReference>
<dbReference type="Proteomes" id="UP000306602">
    <property type="component" value="Unassembled WGS sequence"/>
</dbReference>
<dbReference type="SMART" id="SM00419">
    <property type="entry name" value="HTH_CRP"/>
    <property type="match status" value="1"/>
</dbReference>
<dbReference type="InterPro" id="IPR050397">
    <property type="entry name" value="Env_Response_Regulators"/>
</dbReference>
<dbReference type="PROSITE" id="PS50042">
    <property type="entry name" value="CNMP_BINDING_3"/>
    <property type="match status" value="1"/>
</dbReference>
<sequence>MPEMNPQPCKTDQSEVLSLFARHSFEQHFQTNSTLLLHGEPADAVYLVASGTVRCCTIDADGSRQIFSFQRKGEVVGITDMDYWHFTAEAVDHVIVKSMPKSILEQELAVNVALRHEIRAWVRGLLAERERQLLMLSKSKGPDRLLHFLQDYAAKRPTSGFVVLPMCRRDIGDHIGLSTEAVSRAFSHLKRAGLIELKSCEKYRIVDDPKGNLAALPNIKPV</sequence>
<evidence type="ECO:0000259" key="5">
    <source>
        <dbReference type="PROSITE" id="PS51063"/>
    </source>
</evidence>
<dbReference type="PANTHER" id="PTHR24567:SF75">
    <property type="entry name" value="FUMARATE AND NITRATE REDUCTION REGULATORY PROTEIN"/>
    <property type="match status" value="1"/>
</dbReference>
<protein>
    <submittedName>
        <fullName evidence="6">Cyclic nucleotide-binding domain-containing protein</fullName>
    </submittedName>
</protein>
<evidence type="ECO:0000313" key="7">
    <source>
        <dbReference type="Proteomes" id="UP000306602"/>
    </source>
</evidence>
<dbReference type="InterPro" id="IPR014710">
    <property type="entry name" value="RmlC-like_jellyroll"/>
</dbReference>
<name>A0A4S4NED6_9RHOB</name>
<evidence type="ECO:0000256" key="2">
    <source>
        <dbReference type="ARBA" id="ARBA00023125"/>
    </source>
</evidence>
<dbReference type="EMBL" id="SRKY01000002">
    <property type="protein sequence ID" value="THH36917.1"/>
    <property type="molecule type" value="Genomic_DNA"/>
</dbReference>
<evidence type="ECO:0000256" key="3">
    <source>
        <dbReference type="ARBA" id="ARBA00023163"/>
    </source>
</evidence>
<comment type="caution">
    <text evidence="6">The sequence shown here is derived from an EMBL/GenBank/DDBJ whole genome shotgun (WGS) entry which is preliminary data.</text>
</comment>
<dbReference type="InterPro" id="IPR036390">
    <property type="entry name" value="WH_DNA-bd_sf"/>
</dbReference>
<dbReference type="PROSITE" id="PS51063">
    <property type="entry name" value="HTH_CRP_2"/>
    <property type="match status" value="1"/>
</dbReference>
<keyword evidence="2" id="KW-0238">DNA-binding</keyword>
<dbReference type="InterPro" id="IPR018490">
    <property type="entry name" value="cNMP-bd_dom_sf"/>
</dbReference>
<evidence type="ECO:0000259" key="4">
    <source>
        <dbReference type="PROSITE" id="PS50042"/>
    </source>
</evidence>
<gene>
    <name evidence="6" type="ORF">E4Z66_08220</name>
</gene>
<dbReference type="GO" id="GO:0005829">
    <property type="term" value="C:cytosol"/>
    <property type="evidence" value="ECO:0007669"/>
    <property type="project" value="TreeGrafter"/>
</dbReference>
<dbReference type="SUPFAM" id="SSF46785">
    <property type="entry name" value="Winged helix' DNA-binding domain"/>
    <property type="match status" value="1"/>
</dbReference>
<keyword evidence="7" id="KW-1185">Reference proteome</keyword>
<evidence type="ECO:0000313" key="6">
    <source>
        <dbReference type="EMBL" id="THH36917.1"/>
    </source>
</evidence>
<dbReference type="CDD" id="cd00038">
    <property type="entry name" value="CAP_ED"/>
    <property type="match status" value="1"/>
</dbReference>
<dbReference type="SMART" id="SM00100">
    <property type="entry name" value="cNMP"/>
    <property type="match status" value="1"/>
</dbReference>
<accession>A0A4S4NED6</accession>
<keyword evidence="3" id="KW-0804">Transcription</keyword>
<dbReference type="OrthoDB" id="667966at2"/>
<proteinExistence type="predicted"/>
<dbReference type="GO" id="GO:0003677">
    <property type="term" value="F:DNA binding"/>
    <property type="evidence" value="ECO:0007669"/>
    <property type="project" value="UniProtKB-KW"/>
</dbReference>
<dbReference type="CDD" id="cd00092">
    <property type="entry name" value="HTH_CRP"/>
    <property type="match status" value="1"/>
</dbReference>